<sequence length="350" mass="39833">MCTVKSLIWLPDDCWLDVLSQLSRPFVVSQFAFVSQRFAALSNRRIWTKRRKLAPLFVCCDRIGLLAITGEQQHFVERPMPICAPPKNLQISSITVFICSCLDNVFNMLCQLSAVRPCAIQLDGTVADPCHLRLFERPEFGTVLARAKRIRLGHHPVWGLTLTALSSCADSKLENARQSMLNIPILECHLISEADFPHLLLWLHHCPTANDHFGAKSIKKCLSLFCDHFPNLKLANSFIRMVIQIFSRSTDPCQFAIKFIMRNYDKPSPAFVNNCFNALPFASTHFNCYTGESLNLSAIGCDQQQNQQQIVLLERQISEKMQIDANICEEMMDENLIEGKKEENVLIIFK</sequence>
<protein>
    <recommendedName>
        <fullName evidence="3">F-box domain-containing protein</fullName>
    </recommendedName>
</protein>
<dbReference type="AlphaFoldDB" id="A0ABD2JAL0"/>
<reference evidence="1 2" key="1">
    <citation type="submission" date="2024-10" db="EMBL/GenBank/DDBJ databases">
        <authorList>
            <person name="Kim D."/>
        </authorList>
    </citation>
    <scope>NUCLEOTIDE SEQUENCE [LARGE SCALE GENOMIC DNA]</scope>
    <source>
        <strain evidence="1">Taebaek</strain>
    </source>
</reference>
<name>A0ABD2JAL0_HETSC</name>
<organism evidence="1 2">
    <name type="scientific">Heterodera schachtii</name>
    <name type="common">Sugarbeet cyst nematode worm</name>
    <name type="synonym">Tylenchus schachtii</name>
    <dbReference type="NCBI Taxonomy" id="97005"/>
    <lineage>
        <taxon>Eukaryota</taxon>
        <taxon>Metazoa</taxon>
        <taxon>Ecdysozoa</taxon>
        <taxon>Nematoda</taxon>
        <taxon>Chromadorea</taxon>
        <taxon>Rhabditida</taxon>
        <taxon>Tylenchina</taxon>
        <taxon>Tylenchomorpha</taxon>
        <taxon>Tylenchoidea</taxon>
        <taxon>Heteroderidae</taxon>
        <taxon>Heteroderinae</taxon>
        <taxon>Heterodera</taxon>
    </lineage>
</organism>
<evidence type="ECO:0008006" key="3">
    <source>
        <dbReference type="Google" id="ProtNLM"/>
    </source>
</evidence>
<gene>
    <name evidence="1" type="ORF">niasHS_009866</name>
</gene>
<accession>A0ABD2JAL0</accession>
<dbReference type="EMBL" id="JBICCN010000176">
    <property type="protein sequence ID" value="KAL3087658.1"/>
    <property type="molecule type" value="Genomic_DNA"/>
</dbReference>
<evidence type="ECO:0000313" key="2">
    <source>
        <dbReference type="Proteomes" id="UP001620645"/>
    </source>
</evidence>
<dbReference type="Proteomes" id="UP001620645">
    <property type="component" value="Unassembled WGS sequence"/>
</dbReference>
<evidence type="ECO:0000313" key="1">
    <source>
        <dbReference type="EMBL" id="KAL3087658.1"/>
    </source>
</evidence>
<keyword evidence="2" id="KW-1185">Reference proteome</keyword>
<proteinExistence type="predicted"/>
<comment type="caution">
    <text evidence="1">The sequence shown here is derived from an EMBL/GenBank/DDBJ whole genome shotgun (WGS) entry which is preliminary data.</text>
</comment>